<keyword evidence="7 12" id="KW-0328">Glycosyltransferase</keyword>
<dbReference type="SUPFAM" id="SSF54675">
    <property type="entry name" value="Nicotinate/Quinolinate PRTase N-terminal domain-like"/>
    <property type="match status" value="1"/>
</dbReference>
<evidence type="ECO:0000256" key="4">
    <source>
        <dbReference type="ARBA" id="ARBA00011218"/>
    </source>
</evidence>
<evidence type="ECO:0000256" key="6">
    <source>
        <dbReference type="ARBA" id="ARBA00022642"/>
    </source>
</evidence>
<proteinExistence type="inferred from homology"/>
<evidence type="ECO:0000256" key="13">
    <source>
        <dbReference type="PIRSR" id="PIRSR006250-1"/>
    </source>
</evidence>
<comment type="catalytic activity">
    <reaction evidence="10">
        <text>nicotinate beta-D-ribonucleotide + CO2 + diphosphate = quinolinate + 5-phospho-alpha-D-ribose 1-diphosphate + 2 H(+)</text>
        <dbReference type="Rhea" id="RHEA:12733"/>
        <dbReference type="ChEBI" id="CHEBI:15378"/>
        <dbReference type="ChEBI" id="CHEBI:16526"/>
        <dbReference type="ChEBI" id="CHEBI:29959"/>
        <dbReference type="ChEBI" id="CHEBI:33019"/>
        <dbReference type="ChEBI" id="CHEBI:57502"/>
        <dbReference type="ChEBI" id="CHEBI:58017"/>
        <dbReference type="EC" id="2.4.2.19"/>
    </reaction>
</comment>
<reference evidence="17" key="1">
    <citation type="submission" date="2017-09" db="EMBL/GenBank/DDBJ databases">
        <title>Depth-based differentiation of microbial function through sediment-hosted aquifers and enrichment of novel symbionts in the deep terrestrial subsurface.</title>
        <authorList>
            <person name="Probst A.J."/>
            <person name="Ladd B."/>
            <person name="Jarett J.K."/>
            <person name="Geller-Mcgrath D.E."/>
            <person name="Sieber C.M.K."/>
            <person name="Emerson J.B."/>
            <person name="Anantharaman K."/>
            <person name="Thomas B.C."/>
            <person name="Malmstrom R."/>
            <person name="Stieglmeier M."/>
            <person name="Klingl A."/>
            <person name="Woyke T."/>
            <person name="Ryan C.M."/>
            <person name="Banfield J.F."/>
        </authorList>
    </citation>
    <scope>NUCLEOTIDE SEQUENCE [LARGE SCALE GENOMIC DNA]</scope>
</reference>
<dbReference type="InterPro" id="IPR013785">
    <property type="entry name" value="Aldolase_TIM"/>
</dbReference>
<comment type="function">
    <text evidence="1">Involved in the catabolism of quinolinic acid (QA).</text>
</comment>
<evidence type="ECO:0000313" key="16">
    <source>
        <dbReference type="EMBL" id="PIT87152.1"/>
    </source>
</evidence>
<sequence>MNKKTLIKRYFNQAGRLTIKNRTYQRQVKFLLDFCLREDLNKIGDITSEILVDKSARGQANIIAKQAGIMAGLQEAGWLLKKYKVSYQARVKDGDKIKSGQVLLVARGNLRKILLLERTILNVTQRMSGIATTTNRLAKIAGAKTLLCPTRKTQWGLLDKRAVVLGGGGTHRLGLYDFVLIKENHLADGRPLKNVIKKLSRQFWEIEAENPKQALALSALNPSALMFDDFTPAQITATIKKIRPVYKNIIFEASGGINESNISRYAKTGVDIISLGALTHSTQALDISLKID</sequence>
<comment type="pathway">
    <text evidence="2">Cofactor biosynthesis; NAD(+) biosynthesis; nicotinate D-ribonucleotide from quinolinate: step 1/1.</text>
</comment>
<dbReference type="InterPro" id="IPR002638">
    <property type="entry name" value="Quinolinate_PRibosylTrfase_C"/>
</dbReference>
<dbReference type="InterPro" id="IPR004393">
    <property type="entry name" value="NadC"/>
</dbReference>
<dbReference type="FunFam" id="3.90.1170.20:FF:000001">
    <property type="entry name" value="Nicotinate-nucleotide diphosphorylase (Carboxylating)"/>
    <property type="match status" value="1"/>
</dbReference>
<feature type="binding site" evidence="13">
    <location>
        <position position="118"/>
    </location>
    <ligand>
        <name>substrate</name>
    </ligand>
</feature>
<evidence type="ECO:0000256" key="2">
    <source>
        <dbReference type="ARBA" id="ARBA00004893"/>
    </source>
</evidence>
<dbReference type="Gene3D" id="3.90.1170.20">
    <property type="entry name" value="Quinolinate phosphoribosyl transferase, N-terminal domain"/>
    <property type="match status" value="1"/>
</dbReference>
<evidence type="ECO:0000256" key="9">
    <source>
        <dbReference type="ARBA" id="ARBA00033102"/>
    </source>
</evidence>
<evidence type="ECO:0000256" key="10">
    <source>
        <dbReference type="ARBA" id="ARBA00047445"/>
    </source>
</evidence>
<dbReference type="InterPro" id="IPR027277">
    <property type="entry name" value="NadC/ModD"/>
</dbReference>
<evidence type="ECO:0000256" key="12">
    <source>
        <dbReference type="PIRNR" id="PIRNR006250"/>
    </source>
</evidence>
<accession>A0A2M6W2Z1</accession>
<keyword evidence="6" id="KW-0662">Pyridine nucleotide biosynthesis</keyword>
<dbReference type="EC" id="2.4.2.19" evidence="5"/>
<evidence type="ECO:0000256" key="1">
    <source>
        <dbReference type="ARBA" id="ARBA00003237"/>
    </source>
</evidence>
<evidence type="ECO:0000313" key="17">
    <source>
        <dbReference type="Proteomes" id="UP000231183"/>
    </source>
</evidence>
<dbReference type="InterPro" id="IPR036068">
    <property type="entry name" value="Nicotinate_pribotase-like_C"/>
</dbReference>
<dbReference type="GO" id="GO:0034213">
    <property type="term" value="P:quinolinate catabolic process"/>
    <property type="evidence" value="ECO:0007669"/>
    <property type="project" value="TreeGrafter"/>
</dbReference>
<dbReference type="GO" id="GO:0004514">
    <property type="term" value="F:nicotinate-nucleotide diphosphorylase (carboxylating) activity"/>
    <property type="evidence" value="ECO:0007669"/>
    <property type="project" value="UniProtKB-EC"/>
</dbReference>
<dbReference type="NCBIfam" id="TIGR00078">
    <property type="entry name" value="nadC"/>
    <property type="match status" value="1"/>
</dbReference>
<dbReference type="EMBL" id="PFBX01000049">
    <property type="protein sequence ID" value="PIT87152.1"/>
    <property type="molecule type" value="Genomic_DNA"/>
</dbReference>
<evidence type="ECO:0000256" key="5">
    <source>
        <dbReference type="ARBA" id="ARBA00011944"/>
    </source>
</evidence>
<evidence type="ECO:0000256" key="7">
    <source>
        <dbReference type="ARBA" id="ARBA00022676"/>
    </source>
</evidence>
<dbReference type="Proteomes" id="UP000231183">
    <property type="component" value="Unassembled WGS sequence"/>
</dbReference>
<evidence type="ECO:0000259" key="15">
    <source>
        <dbReference type="Pfam" id="PF02749"/>
    </source>
</evidence>
<comment type="similarity">
    <text evidence="3 12">Belongs to the NadC/ModD family.</text>
</comment>
<keyword evidence="8 12" id="KW-0808">Transferase</keyword>
<dbReference type="PANTHER" id="PTHR32179:SF3">
    <property type="entry name" value="NICOTINATE-NUCLEOTIDE PYROPHOSPHORYLASE [CARBOXYLATING]"/>
    <property type="match status" value="1"/>
</dbReference>
<dbReference type="Pfam" id="PF01729">
    <property type="entry name" value="QRPTase_C"/>
    <property type="match status" value="1"/>
</dbReference>
<protein>
    <recommendedName>
        <fullName evidence="11">Probable nicotinate-nucleotide pyrophosphorylase [carboxylating]</fullName>
        <ecNumber evidence="5">2.4.2.19</ecNumber>
    </recommendedName>
    <alternativeName>
        <fullName evidence="9">Quinolinate phosphoribosyltransferase [decarboxylating]</fullName>
    </alternativeName>
</protein>
<evidence type="ECO:0000256" key="3">
    <source>
        <dbReference type="ARBA" id="ARBA00009400"/>
    </source>
</evidence>
<evidence type="ECO:0000256" key="11">
    <source>
        <dbReference type="ARBA" id="ARBA00069173"/>
    </source>
</evidence>
<comment type="subunit">
    <text evidence="4">Hexamer formed by 3 homodimers.</text>
</comment>
<dbReference type="UniPathway" id="UPA00253">
    <property type="reaction ID" value="UER00331"/>
</dbReference>
<evidence type="ECO:0000259" key="14">
    <source>
        <dbReference type="Pfam" id="PF01729"/>
    </source>
</evidence>
<dbReference type="SUPFAM" id="SSF51690">
    <property type="entry name" value="Nicotinate/Quinolinate PRTase C-terminal domain-like"/>
    <property type="match status" value="1"/>
</dbReference>
<dbReference type="Pfam" id="PF02749">
    <property type="entry name" value="QRPTase_N"/>
    <property type="match status" value="1"/>
</dbReference>
<organism evidence="16 17">
    <name type="scientific">Candidatus Magasanikbacteria bacterium CG10_big_fil_rev_8_21_14_0_10_40_10</name>
    <dbReference type="NCBI Taxonomy" id="1974648"/>
    <lineage>
        <taxon>Bacteria</taxon>
        <taxon>Candidatus Magasanikiibacteriota</taxon>
    </lineage>
</organism>
<comment type="caution">
    <text evidence="16">The sequence shown here is derived from an EMBL/GenBank/DDBJ whole genome shotgun (WGS) entry which is preliminary data.</text>
</comment>
<feature type="binding site" evidence="13">
    <location>
        <begin position="150"/>
        <end position="152"/>
    </location>
    <ligand>
        <name>substrate</name>
    </ligand>
</feature>
<feature type="binding site" evidence="13">
    <location>
        <position position="172"/>
    </location>
    <ligand>
        <name>substrate</name>
    </ligand>
</feature>
<feature type="binding site" evidence="13">
    <location>
        <begin position="275"/>
        <end position="277"/>
    </location>
    <ligand>
        <name>substrate</name>
    </ligand>
</feature>
<feature type="binding site" evidence="13">
    <location>
        <begin position="254"/>
        <end position="256"/>
    </location>
    <ligand>
        <name>substrate</name>
    </ligand>
</feature>
<feature type="binding site" evidence="13">
    <location>
        <position position="228"/>
    </location>
    <ligand>
        <name>substrate</name>
    </ligand>
</feature>
<gene>
    <name evidence="16" type="primary">nadC</name>
    <name evidence="16" type="ORF">COU31_04290</name>
</gene>
<name>A0A2M6W2Z1_9BACT</name>
<dbReference type="GO" id="GO:0009435">
    <property type="term" value="P:NAD+ biosynthetic process"/>
    <property type="evidence" value="ECO:0007669"/>
    <property type="project" value="UniProtKB-UniPathway"/>
</dbReference>
<dbReference type="AlphaFoldDB" id="A0A2M6W2Z1"/>
<dbReference type="InterPro" id="IPR037128">
    <property type="entry name" value="Quinolinate_PRibosylTase_N_sf"/>
</dbReference>
<dbReference type="PANTHER" id="PTHR32179">
    <property type="entry name" value="NICOTINATE-NUCLEOTIDE PYROPHOSPHORYLASE [CARBOXYLATING]"/>
    <property type="match status" value="1"/>
</dbReference>
<dbReference type="Gene3D" id="3.20.20.70">
    <property type="entry name" value="Aldolase class I"/>
    <property type="match status" value="1"/>
</dbReference>
<feature type="domain" description="Quinolinate phosphoribosyl transferase N-terminal" evidence="15">
    <location>
        <begin position="45"/>
        <end position="128"/>
    </location>
</feature>
<feature type="binding site" evidence="13">
    <location>
        <position position="207"/>
    </location>
    <ligand>
        <name>substrate</name>
    </ligand>
</feature>
<feature type="domain" description="Quinolinate phosphoribosyl transferase C-terminal" evidence="14">
    <location>
        <begin position="130"/>
        <end position="290"/>
    </location>
</feature>
<dbReference type="GO" id="GO:0005737">
    <property type="term" value="C:cytoplasm"/>
    <property type="evidence" value="ECO:0007669"/>
    <property type="project" value="TreeGrafter"/>
</dbReference>
<evidence type="ECO:0000256" key="8">
    <source>
        <dbReference type="ARBA" id="ARBA00022679"/>
    </source>
</evidence>
<feature type="binding site" evidence="13">
    <location>
        <position position="182"/>
    </location>
    <ligand>
        <name>substrate</name>
    </ligand>
</feature>
<dbReference type="PIRSF" id="PIRSF006250">
    <property type="entry name" value="NadC_ModD"/>
    <property type="match status" value="1"/>
</dbReference>
<dbReference type="InterPro" id="IPR022412">
    <property type="entry name" value="Quinolinate_PRibosylTrfase_N"/>
</dbReference>
<dbReference type="FunFam" id="3.20.20.70:FF:000030">
    <property type="entry name" value="Nicotinate-nucleotide pyrophosphorylase, carboxylating"/>
    <property type="match status" value="1"/>
</dbReference>